<organism evidence="1">
    <name type="scientific">Rhizophora mucronata</name>
    <name type="common">Asiatic mangrove</name>
    <dbReference type="NCBI Taxonomy" id="61149"/>
    <lineage>
        <taxon>Eukaryota</taxon>
        <taxon>Viridiplantae</taxon>
        <taxon>Streptophyta</taxon>
        <taxon>Embryophyta</taxon>
        <taxon>Tracheophyta</taxon>
        <taxon>Spermatophyta</taxon>
        <taxon>Magnoliopsida</taxon>
        <taxon>eudicotyledons</taxon>
        <taxon>Gunneridae</taxon>
        <taxon>Pentapetalae</taxon>
        <taxon>rosids</taxon>
        <taxon>fabids</taxon>
        <taxon>Malpighiales</taxon>
        <taxon>Rhizophoraceae</taxon>
        <taxon>Rhizophora</taxon>
    </lineage>
</organism>
<dbReference type="AlphaFoldDB" id="A0A2P2MAV5"/>
<reference evidence="1" key="1">
    <citation type="submission" date="2018-02" db="EMBL/GenBank/DDBJ databases">
        <title>Rhizophora mucronata_Transcriptome.</title>
        <authorList>
            <person name="Meera S.P."/>
            <person name="Sreeshan A."/>
            <person name="Augustine A."/>
        </authorList>
    </citation>
    <scope>NUCLEOTIDE SEQUENCE</scope>
    <source>
        <tissue evidence="1">Leaf</tissue>
    </source>
</reference>
<protein>
    <submittedName>
        <fullName evidence="1">Uncharacterized protein At3g06530</fullName>
    </submittedName>
</protein>
<dbReference type="GO" id="GO:0032040">
    <property type="term" value="C:small-subunit processome"/>
    <property type="evidence" value="ECO:0007669"/>
    <property type="project" value="TreeGrafter"/>
</dbReference>
<dbReference type="GO" id="GO:0030686">
    <property type="term" value="C:90S preribosome"/>
    <property type="evidence" value="ECO:0007669"/>
    <property type="project" value="TreeGrafter"/>
</dbReference>
<accession>A0A2P2MAV5</accession>
<dbReference type="InterPro" id="IPR040191">
    <property type="entry name" value="UTP10"/>
</dbReference>
<sequence>MATSIASQLEAIRSVIQTDSEPRKRPITRPSILFDPKEAADIDVDSILSIALSGPH</sequence>
<dbReference type="GO" id="GO:0034455">
    <property type="term" value="C:t-UTP complex"/>
    <property type="evidence" value="ECO:0007669"/>
    <property type="project" value="TreeGrafter"/>
</dbReference>
<dbReference type="PANTHER" id="PTHR13457:SF1">
    <property type="entry name" value="HEAT REPEAT-CONTAINING PROTEIN 1"/>
    <property type="match status" value="1"/>
</dbReference>
<dbReference type="GO" id="GO:0000462">
    <property type="term" value="P:maturation of SSU-rRNA from tricistronic rRNA transcript (SSU-rRNA, 5.8S rRNA, LSU-rRNA)"/>
    <property type="evidence" value="ECO:0007669"/>
    <property type="project" value="TreeGrafter"/>
</dbReference>
<evidence type="ECO:0000313" key="1">
    <source>
        <dbReference type="EMBL" id="MBX27350.1"/>
    </source>
</evidence>
<dbReference type="EMBL" id="GGEC01046866">
    <property type="protein sequence ID" value="MBX27350.1"/>
    <property type="molecule type" value="Transcribed_RNA"/>
</dbReference>
<dbReference type="GO" id="GO:0030515">
    <property type="term" value="F:snoRNA binding"/>
    <property type="evidence" value="ECO:0007669"/>
    <property type="project" value="TreeGrafter"/>
</dbReference>
<name>A0A2P2MAV5_RHIMU</name>
<dbReference type="GO" id="GO:0045943">
    <property type="term" value="P:positive regulation of transcription by RNA polymerase I"/>
    <property type="evidence" value="ECO:0007669"/>
    <property type="project" value="TreeGrafter"/>
</dbReference>
<dbReference type="PANTHER" id="PTHR13457">
    <property type="entry name" value="BAP28"/>
    <property type="match status" value="1"/>
</dbReference>
<proteinExistence type="predicted"/>